<keyword evidence="7 8" id="KW-0472">Membrane</keyword>
<reference evidence="12" key="1">
    <citation type="submission" date="2015-06" db="EMBL/GenBank/DDBJ databases">
        <authorList>
            <person name="Radhakrishnan Rajesh"/>
            <person name="Underwood Anthony"/>
            <person name="Al-Shahib Ali"/>
        </authorList>
    </citation>
    <scope>NUCLEOTIDE SEQUENCE [LARGE SCALE GENOMIC DNA]</scope>
    <source>
        <strain evidence="12">P19_London_7_VIM_2_05_10</strain>
    </source>
</reference>
<keyword evidence="5 8" id="KW-0812">Transmembrane</keyword>
<feature type="transmembrane region" description="Helical" evidence="8">
    <location>
        <begin position="312"/>
        <end position="340"/>
    </location>
</feature>
<dbReference type="GO" id="GO:1990961">
    <property type="term" value="P:xenobiotic detoxification by transmembrane export across the plasma membrane"/>
    <property type="evidence" value="ECO:0007669"/>
    <property type="project" value="InterPro"/>
</dbReference>
<dbReference type="EMBL" id="CVVU01000219">
    <property type="protein sequence ID" value="CRP39619.1"/>
    <property type="molecule type" value="Genomic_DNA"/>
</dbReference>
<dbReference type="InterPro" id="IPR036259">
    <property type="entry name" value="MFS_trans_sf"/>
</dbReference>
<dbReference type="RefSeq" id="WP_003159295.1">
    <property type="nucleotide sequence ID" value="NZ_AP014839.1"/>
</dbReference>
<dbReference type="SMR" id="A0A081HJQ7"/>
<comment type="similarity">
    <text evidence="2 8">Belongs to the major facilitator superfamily. Bcr/CmlA family.</text>
</comment>
<feature type="transmembrane region" description="Helical" evidence="8">
    <location>
        <begin position="171"/>
        <end position="191"/>
    </location>
</feature>
<dbReference type="CDD" id="cd17320">
    <property type="entry name" value="MFS_MdfA_MDR_like"/>
    <property type="match status" value="1"/>
</dbReference>
<evidence type="ECO:0000256" key="8">
    <source>
        <dbReference type="RuleBase" id="RU365088"/>
    </source>
</evidence>
<evidence type="ECO:0000256" key="5">
    <source>
        <dbReference type="ARBA" id="ARBA00022692"/>
    </source>
</evidence>
<gene>
    <name evidence="10" type="primary">bcr_3</name>
    <name evidence="11" type="ORF">CAZ10_37445</name>
    <name evidence="10" type="ORF">PAERUG_P19_London_7_VIM_2_05_10_04331</name>
</gene>
<feature type="transmembrane region" description="Helical" evidence="8">
    <location>
        <begin position="53"/>
        <end position="71"/>
    </location>
</feature>
<dbReference type="Pfam" id="PF07690">
    <property type="entry name" value="MFS_1"/>
    <property type="match status" value="1"/>
</dbReference>
<dbReference type="EMBL" id="NFFZ01000051">
    <property type="protein sequence ID" value="OTI54527.1"/>
    <property type="molecule type" value="Genomic_DNA"/>
</dbReference>
<feature type="transmembrane region" description="Helical" evidence="8">
    <location>
        <begin position="347"/>
        <end position="372"/>
    </location>
</feature>
<name>A0A081HJQ7_PSEAI</name>
<dbReference type="FunFam" id="1.20.1720.10:FF:000005">
    <property type="entry name" value="Bcr/CflA family efflux transporter"/>
    <property type="match status" value="1"/>
</dbReference>
<comment type="caution">
    <text evidence="10">The sequence shown here is derived from an EMBL/GenBank/DDBJ whole genome shotgun (WGS) entry which is preliminary data.</text>
</comment>
<evidence type="ECO:0000259" key="9">
    <source>
        <dbReference type="PROSITE" id="PS50850"/>
    </source>
</evidence>
<dbReference type="InterPro" id="IPR011701">
    <property type="entry name" value="MFS"/>
</dbReference>
<evidence type="ECO:0000313" key="11">
    <source>
        <dbReference type="EMBL" id="OTI54527.1"/>
    </source>
</evidence>
<dbReference type="AlphaFoldDB" id="A0A081HJQ7"/>
<dbReference type="PANTHER" id="PTHR23502:SF132">
    <property type="entry name" value="POLYAMINE TRANSPORTER 2-RELATED"/>
    <property type="match status" value="1"/>
</dbReference>
<feature type="transmembrane region" description="Helical" evidence="8">
    <location>
        <begin position="83"/>
        <end position="102"/>
    </location>
</feature>
<dbReference type="NCBIfam" id="NF008314">
    <property type="entry name" value="PRK11102.1"/>
    <property type="match status" value="1"/>
</dbReference>
<evidence type="ECO:0000256" key="3">
    <source>
        <dbReference type="ARBA" id="ARBA00022448"/>
    </source>
</evidence>
<organism evidence="10 12">
    <name type="scientific">Pseudomonas aeruginosa</name>
    <dbReference type="NCBI Taxonomy" id="287"/>
    <lineage>
        <taxon>Bacteria</taxon>
        <taxon>Pseudomonadati</taxon>
        <taxon>Pseudomonadota</taxon>
        <taxon>Gammaproteobacteria</taxon>
        <taxon>Pseudomonadales</taxon>
        <taxon>Pseudomonadaceae</taxon>
        <taxon>Pseudomonas</taxon>
    </lineage>
</organism>
<feature type="domain" description="Major facilitator superfamily (MFS) profile" evidence="9">
    <location>
        <begin position="17"/>
        <end position="400"/>
    </location>
</feature>
<keyword evidence="3 8" id="KW-0813">Transport</keyword>
<proteinExistence type="inferred from homology"/>
<dbReference type="InterPro" id="IPR004812">
    <property type="entry name" value="Efflux_drug-R_Bcr/CmlA"/>
</dbReference>
<evidence type="ECO:0000256" key="4">
    <source>
        <dbReference type="ARBA" id="ARBA00022475"/>
    </source>
</evidence>
<dbReference type="GO" id="GO:0042910">
    <property type="term" value="F:xenobiotic transmembrane transporter activity"/>
    <property type="evidence" value="ECO:0007669"/>
    <property type="project" value="InterPro"/>
</dbReference>
<dbReference type="PROSITE" id="PS50850">
    <property type="entry name" value="MFS"/>
    <property type="match status" value="1"/>
</dbReference>
<protein>
    <recommendedName>
        <fullName evidence="8">Bcr/CflA family efflux transporter</fullName>
    </recommendedName>
</protein>
<accession>A0A1S1BZR9</accession>
<feature type="transmembrane region" description="Helical" evidence="8">
    <location>
        <begin position="255"/>
        <end position="273"/>
    </location>
</feature>
<dbReference type="NCBIfam" id="TIGR00710">
    <property type="entry name" value="efflux_Bcr_CflA"/>
    <property type="match status" value="1"/>
</dbReference>
<evidence type="ECO:0000256" key="1">
    <source>
        <dbReference type="ARBA" id="ARBA00004651"/>
    </source>
</evidence>
<evidence type="ECO:0000313" key="12">
    <source>
        <dbReference type="Proteomes" id="UP000045039"/>
    </source>
</evidence>
<evidence type="ECO:0000256" key="7">
    <source>
        <dbReference type="ARBA" id="ARBA00023136"/>
    </source>
</evidence>
<keyword evidence="8" id="KW-0997">Cell inner membrane</keyword>
<evidence type="ECO:0000256" key="2">
    <source>
        <dbReference type="ARBA" id="ARBA00006236"/>
    </source>
</evidence>
<dbReference type="GO" id="GO:0015385">
    <property type="term" value="F:sodium:proton antiporter activity"/>
    <property type="evidence" value="ECO:0007669"/>
    <property type="project" value="TreeGrafter"/>
</dbReference>
<reference evidence="11 13" key="3">
    <citation type="submission" date="2017-05" db="EMBL/GenBank/DDBJ databases">
        <authorList>
            <person name="Song R."/>
            <person name="Chenine A.L."/>
            <person name="Ruprecht R.M."/>
        </authorList>
    </citation>
    <scope>NUCLEOTIDE SEQUENCE [LARGE SCALE GENOMIC DNA]</scope>
    <source>
        <strain evidence="11 13">S567_C10_BS</strain>
    </source>
</reference>
<dbReference type="PANTHER" id="PTHR23502">
    <property type="entry name" value="MAJOR FACILITATOR SUPERFAMILY"/>
    <property type="match status" value="1"/>
</dbReference>
<dbReference type="Gene3D" id="1.20.1720.10">
    <property type="entry name" value="Multidrug resistance protein D"/>
    <property type="match status" value="1"/>
</dbReference>
<dbReference type="InterPro" id="IPR020846">
    <property type="entry name" value="MFS_dom"/>
</dbReference>
<reference evidence="10" key="2">
    <citation type="submission" date="2015-06" db="EMBL/GenBank/DDBJ databases">
        <authorList>
            <person name="Radhakrishnan R."/>
            <person name="Underwood A."/>
            <person name="Al-Shahib A."/>
        </authorList>
    </citation>
    <scope>NUCLEOTIDE SEQUENCE</scope>
    <source>
        <strain evidence="10">P19_London_7_VIM_2_05_10</strain>
    </source>
</reference>
<comment type="subcellular location">
    <subcellularLocation>
        <location evidence="8">Cell inner membrane</location>
        <topology evidence="8">Multi-pass membrane protein</topology>
    </subcellularLocation>
    <subcellularLocation>
        <location evidence="1">Cell membrane</location>
        <topology evidence="1">Multi-pass membrane protein</topology>
    </subcellularLocation>
</comment>
<sequence>MPASASRIQVGSGERRLLLLLSALVAFGPLSIDMYLPSLPAIAADLGASDAQVQRSISGFLVGFCVGMLFYGPLSDRFGRRPVLLAGIALYLFSSLACALADSAGQLVLLRVLQALGGGAASVLARAMVRDLYPLGEAARMLALMHMVTMLAPLAAPLLGGYLMLWAGWRALFVVLALFAGLCLLAVWRVAESHPPERRGGSLAQAFLAYGRLLGDRRALGYVLCMGLAFAGMFAYISAAPFVFIEHFGVRAERFGWFFGLNILGVMLATWCSARLVRRHGPRPLLRAGSLLACVSGLFLLGYAALGERGGLWALVPGLLCFVSVTGLLGANCIASLLALYPGQAGAASAVAVSGQFGLGCLASLAVGWLALPGVLPMALVMAVCGVGSLLALGLALHGGNR</sequence>
<evidence type="ECO:0000313" key="10">
    <source>
        <dbReference type="EMBL" id="CRP39619.1"/>
    </source>
</evidence>
<dbReference type="SUPFAM" id="SSF103473">
    <property type="entry name" value="MFS general substrate transporter"/>
    <property type="match status" value="1"/>
</dbReference>
<evidence type="ECO:0000313" key="13">
    <source>
        <dbReference type="Proteomes" id="UP000194857"/>
    </source>
</evidence>
<keyword evidence="4" id="KW-1003">Cell membrane</keyword>
<dbReference type="GO" id="GO:0005886">
    <property type="term" value="C:plasma membrane"/>
    <property type="evidence" value="ECO:0007669"/>
    <property type="project" value="UniProtKB-SubCell"/>
</dbReference>
<feature type="transmembrane region" description="Helical" evidence="8">
    <location>
        <begin position="108"/>
        <end position="129"/>
    </location>
</feature>
<dbReference type="Proteomes" id="UP000045039">
    <property type="component" value="Unassembled WGS sequence"/>
</dbReference>
<feature type="transmembrane region" description="Helical" evidence="8">
    <location>
        <begin position="219"/>
        <end position="243"/>
    </location>
</feature>
<feature type="transmembrane region" description="Helical" evidence="8">
    <location>
        <begin position="285"/>
        <end position="306"/>
    </location>
</feature>
<comment type="caution">
    <text evidence="8">Lacks conserved residue(s) required for the propagation of feature annotation.</text>
</comment>
<evidence type="ECO:0000256" key="6">
    <source>
        <dbReference type="ARBA" id="ARBA00022989"/>
    </source>
</evidence>
<accession>A0A081HJQ7</accession>
<keyword evidence="6 8" id="KW-1133">Transmembrane helix</keyword>
<feature type="transmembrane region" description="Helical" evidence="8">
    <location>
        <begin position="378"/>
        <end position="397"/>
    </location>
</feature>
<dbReference type="Proteomes" id="UP000194857">
    <property type="component" value="Unassembled WGS sequence"/>
</dbReference>
<feature type="transmembrane region" description="Helical" evidence="8">
    <location>
        <begin position="141"/>
        <end position="165"/>
    </location>
</feature>